<dbReference type="PROSITE" id="PS50940">
    <property type="entry name" value="CHIT_BIND_II"/>
    <property type="match status" value="1"/>
</dbReference>
<dbReference type="GO" id="GO:0005576">
    <property type="term" value="C:extracellular region"/>
    <property type="evidence" value="ECO:0007669"/>
    <property type="project" value="InterPro"/>
</dbReference>
<dbReference type="AlphaFoldDB" id="A0A6J3C4K2"/>
<evidence type="ECO:0000313" key="5">
    <source>
        <dbReference type="RefSeq" id="XP_031765914.2"/>
    </source>
</evidence>
<dbReference type="Proteomes" id="UP001652740">
    <property type="component" value="Unplaced"/>
</dbReference>
<dbReference type="SUPFAM" id="SSF57625">
    <property type="entry name" value="Invertebrate chitin-binding proteins"/>
    <property type="match status" value="1"/>
</dbReference>
<dbReference type="SMART" id="SM00494">
    <property type="entry name" value="ChtBD2"/>
    <property type="match status" value="1"/>
</dbReference>
<accession>A0A6J3C4K2</accession>
<evidence type="ECO:0000256" key="1">
    <source>
        <dbReference type="SAM" id="MobiDB-lite"/>
    </source>
</evidence>
<evidence type="ECO:0000256" key="2">
    <source>
        <dbReference type="SAM" id="SignalP"/>
    </source>
</evidence>
<dbReference type="Pfam" id="PF01607">
    <property type="entry name" value="CBM_14"/>
    <property type="match status" value="1"/>
</dbReference>
<protein>
    <recommendedName>
        <fullName evidence="3">Chitin-binding type-2 domain-containing protein</fullName>
    </recommendedName>
</protein>
<evidence type="ECO:0000313" key="4">
    <source>
        <dbReference type="Proteomes" id="UP001652740"/>
    </source>
</evidence>
<dbReference type="Gene3D" id="2.170.140.10">
    <property type="entry name" value="Chitin binding domain"/>
    <property type="match status" value="1"/>
</dbReference>
<dbReference type="GeneID" id="113521859"/>
<dbReference type="InterPro" id="IPR036508">
    <property type="entry name" value="Chitin-bd_dom_sf"/>
</dbReference>
<dbReference type="PANTHER" id="PTHR22933">
    <property type="entry name" value="FI18007P1-RELATED"/>
    <property type="match status" value="1"/>
</dbReference>
<name>A0A6J3C4K2_GALME</name>
<feature type="signal peptide" evidence="2">
    <location>
        <begin position="1"/>
        <end position="17"/>
    </location>
</feature>
<organism evidence="4 5">
    <name type="scientific">Galleria mellonella</name>
    <name type="common">Greater wax moth</name>
    <dbReference type="NCBI Taxonomy" id="7137"/>
    <lineage>
        <taxon>Eukaryota</taxon>
        <taxon>Metazoa</taxon>
        <taxon>Ecdysozoa</taxon>
        <taxon>Arthropoda</taxon>
        <taxon>Hexapoda</taxon>
        <taxon>Insecta</taxon>
        <taxon>Pterygota</taxon>
        <taxon>Neoptera</taxon>
        <taxon>Endopterygota</taxon>
        <taxon>Lepidoptera</taxon>
        <taxon>Glossata</taxon>
        <taxon>Ditrysia</taxon>
        <taxon>Pyraloidea</taxon>
        <taxon>Pyralidae</taxon>
        <taxon>Galleriinae</taxon>
        <taxon>Galleria</taxon>
    </lineage>
</organism>
<dbReference type="InterPro" id="IPR052976">
    <property type="entry name" value="Scoloptoxin-like"/>
</dbReference>
<dbReference type="InterPro" id="IPR002557">
    <property type="entry name" value="Chitin-bd_dom"/>
</dbReference>
<sequence length="807" mass="91518">MWSFFVILVFGCSWVEGQNGREEHNHEHHGNGWDIRLAVPGEPGSDYPILGTIPKTSFSCAGREPGYYADLETNCQVFRICTVGSTYGFQSFLCPNGTLFNQAVFVCDWWMNVNCEKSEELFNNNNERFGNLRLGPQLMKDVKKMLMHPMRNPYDKTTMKSNLVVMQTYKPPFGQMYPNAALLAYTDRTPKNVYLPPQQLQSPIQNGDNNDISFSASTPQPLYLPASFNAAQNTPQGEAEVFQRQKEQRTHHNQFKNIITSSQSDRFAQNSNALNSNNNNYSQITRPIQRNNVLVNAQYGQKQEINTNPTFVIPNQTNNPKGQVSLQNSQYDNNFKFTQFNTGKQQQYSSNQDNEAYIYNTPTPRFNEITKHEEAKQNLALVFSLLADSINIAKEYNNVIHENMLPTPKIAQFQNVNSEQLAQITNTISQLTSSQYSGNNYNNINKAKIISTPLTPPNTGYQYRELAEQVTKNQQQIQSNDFLPSTIPTPQQTNQNIFMTQFQNGKSNLNSNYQTHMSDQNQIYSGQLYQLPVPDVIDQIYNRQSFSQSSANNAQSQVSSNLNNINNVRSSSTEIETVKSKTMPARLQLPPSDESNNIHENINKYLSPDNTISAQIRDKIVGTIVHPLEDNKLVNYEKDQTYIVYSKANNVNGQTNSFSLQTSPVQNQQRARLIQGTSMPNQISFQLIPSIGYQLEDEKEQQKILNAFQINEFGSPKTKTGQIVKSNTRQDIIASDINYTVDHTSSTNNQINSQYNNINSLYAGPSSYSAPQSSIGNLIQRQDINSRSELNENNGYSRIIPERPYLV</sequence>
<dbReference type="RefSeq" id="XP_031765914.2">
    <property type="nucleotide sequence ID" value="XM_031910054.2"/>
</dbReference>
<feature type="chain" id="PRO_5047512384" description="Chitin-binding type-2 domain-containing protein" evidence="2">
    <location>
        <begin position="18"/>
        <end position="807"/>
    </location>
</feature>
<keyword evidence="4" id="KW-1185">Reference proteome</keyword>
<feature type="region of interest" description="Disordered" evidence="1">
    <location>
        <begin position="261"/>
        <end position="282"/>
    </location>
</feature>
<dbReference type="GO" id="GO:0008061">
    <property type="term" value="F:chitin binding"/>
    <property type="evidence" value="ECO:0007669"/>
    <property type="project" value="InterPro"/>
</dbReference>
<reference evidence="5" key="1">
    <citation type="submission" date="2025-08" db="UniProtKB">
        <authorList>
            <consortium name="RefSeq"/>
        </authorList>
    </citation>
    <scope>IDENTIFICATION</scope>
    <source>
        <tissue evidence="5">Whole larvae</tissue>
    </source>
</reference>
<keyword evidence="2" id="KW-0732">Signal</keyword>
<feature type="compositionally biased region" description="Low complexity" evidence="1">
    <location>
        <begin position="270"/>
        <end position="282"/>
    </location>
</feature>
<feature type="domain" description="Chitin-binding type-2" evidence="3">
    <location>
        <begin position="57"/>
        <end position="117"/>
    </location>
</feature>
<proteinExistence type="predicted"/>
<evidence type="ECO:0000259" key="3">
    <source>
        <dbReference type="PROSITE" id="PS50940"/>
    </source>
</evidence>
<gene>
    <name evidence="5" type="primary">LOC113521859</name>
</gene>
<dbReference type="PANTHER" id="PTHR22933:SF42">
    <property type="entry name" value="FI18455P1-RELATED"/>
    <property type="match status" value="1"/>
</dbReference>